<feature type="signal peptide" evidence="1">
    <location>
        <begin position="1"/>
        <end position="24"/>
    </location>
</feature>
<dbReference type="PANTHER" id="PTHR19328">
    <property type="entry name" value="HEDGEHOG-INTERACTING PROTEIN"/>
    <property type="match status" value="1"/>
</dbReference>
<feature type="domain" description="Glucose/Sorbosone dehydrogenase" evidence="2">
    <location>
        <begin position="46"/>
        <end position="384"/>
    </location>
</feature>
<dbReference type="Gene3D" id="2.120.10.30">
    <property type="entry name" value="TolB, C-terminal domain"/>
    <property type="match status" value="1"/>
</dbReference>
<dbReference type="Proteomes" id="UP000765160">
    <property type="component" value="Unassembled WGS sequence"/>
</dbReference>
<dbReference type="SUPFAM" id="SSF50952">
    <property type="entry name" value="Soluble quinoprotein glucose dehydrogenase"/>
    <property type="match status" value="1"/>
</dbReference>
<evidence type="ECO:0000259" key="2">
    <source>
        <dbReference type="Pfam" id="PF07995"/>
    </source>
</evidence>
<dbReference type="Pfam" id="PF07995">
    <property type="entry name" value="GSDH"/>
    <property type="match status" value="1"/>
</dbReference>
<keyword evidence="4" id="KW-1185">Reference proteome</keyword>
<name>A0ABX1EXS3_9PROT</name>
<reference evidence="3 4" key="1">
    <citation type="submission" date="2020-03" db="EMBL/GenBank/DDBJ databases">
        <title>Roseomonas selenitidurans sp. nov. isolated from soil.</title>
        <authorList>
            <person name="Liu H."/>
        </authorList>
    </citation>
    <scope>NUCLEOTIDE SEQUENCE [LARGE SCALE GENOMIC DNA]</scope>
    <source>
        <strain evidence="3 4">JCM 15073</strain>
    </source>
</reference>
<organism evidence="3 4">
    <name type="scientific">Falsiroseomonas frigidaquae</name>
    <dbReference type="NCBI Taxonomy" id="487318"/>
    <lineage>
        <taxon>Bacteria</taxon>
        <taxon>Pseudomonadati</taxon>
        <taxon>Pseudomonadota</taxon>
        <taxon>Alphaproteobacteria</taxon>
        <taxon>Acetobacterales</taxon>
        <taxon>Roseomonadaceae</taxon>
        <taxon>Falsiroseomonas</taxon>
    </lineage>
</organism>
<feature type="chain" id="PRO_5045460968" evidence="1">
    <location>
        <begin position="25"/>
        <end position="389"/>
    </location>
</feature>
<accession>A0ABX1EXS3</accession>
<dbReference type="PANTHER" id="PTHR19328:SF75">
    <property type="entry name" value="ALDOSE SUGAR DEHYDROGENASE YLII"/>
    <property type="match status" value="1"/>
</dbReference>
<keyword evidence="1" id="KW-0732">Signal</keyword>
<dbReference type="InterPro" id="IPR012938">
    <property type="entry name" value="Glc/Sorbosone_DH"/>
</dbReference>
<protein>
    <submittedName>
        <fullName evidence="3">PQQ-dependent sugar dehydrogenase</fullName>
    </submittedName>
</protein>
<dbReference type="RefSeq" id="WP_168049265.1">
    <property type="nucleotide sequence ID" value="NZ_JAATJR010000002.1"/>
</dbReference>
<evidence type="ECO:0000313" key="3">
    <source>
        <dbReference type="EMBL" id="NKE44875.1"/>
    </source>
</evidence>
<sequence>MIRRILALAILALPLSVAAQPASAQGDSVVRSERATFRITTFATGLERPWGAALLPDGRLLVTERPGRLRLVGRDGAVSRPLAGVPQVEAASQGGLLDVALSPDFQTNREIFLCAATLVQSGSAAGAQGGALTRLIRARLSDDASALEAVTPLLDASPAQSSGRQHYGCRIAFGADGRLYLSTGDRNVDRMRSQRLDDLAGKVLRVDREGRPQRDNPFADRQGARGEVFTYGHRNPQSLALNPWTGSLWQAEHGPRGGDELNILRPGANYGWPVVTHGVNYSGTVISEQKTGPGITDPIRVWTPVISPSGIAFYDGQAFPGWQRSLFIAALNQPGLVRLTTEGDRVTGEERLLFDRRIRMRDVLVAQDGAVLVLTDEAQGRILRLAPAE</sequence>
<gene>
    <name evidence="3" type="ORF">HB662_08800</name>
</gene>
<dbReference type="EMBL" id="JAAVTX010000002">
    <property type="protein sequence ID" value="NKE44875.1"/>
    <property type="molecule type" value="Genomic_DNA"/>
</dbReference>
<dbReference type="InterPro" id="IPR011041">
    <property type="entry name" value="Quinoprot_gluc/sorb_DH_b-prop"/>
</dbReference>
<proteinExistence type="predicted"/>
<comment type="caution">
    <text evidence="3">The sequence shown here is derived from an EMBL/GenBank/DDBJ whole genome shotgun (WGS) entry which is preliminary data.</text>
</comment>
<dbReference type="InterPro" id="IPR011042">
    <property type="entry name" value="6-blade_b-propeller_TolB-like"/>
</dbReference>
<evidence type="ECO:0000256" key="1">
    <source>
        <dbReference type="SAM" id="SignalP"/>
    </source>
</evidence>
<evidence type="ECO:0000313" key="4">
    <source>
        <dbReference type="Proteomes" id="UP000765160"/>
    </source>
</evidence>